<feature type="domain" description="Sulfotransferase" evidence="1">
    <location>
        <begin position="2"/>
        <end position="57"/>
    </location>
</feature>
<dbReference type="AlphaFoldDB" id="A0A9J6BC48"/>
<dbReference type="EMBL" id="JADBJN010000004">
    <property type="protein sequence ID" value="KAG5667158.1"/>
    <property type="molecule type" value="Genomic_DNA"/>
</dbReference>
<protein>
    <recommendedName>
        <fullName evidence="1">Sulfotransferase domain-containing protein</fullName>
    </recommendedName>
</protein>
<dbReference type="InterPro" id="IPR000863">
    <property type="entry name" value="Sulfotransferase_dom"/>
</dbReference>
<reference evidence="2" key="1">
    <citation type="submission" date="2021-03" db="EMBL/GenBank/DDBJ databases">
        <title>Chromosome level genome of the anhydrobiotic midge Polypedilum vanderplanki.</title>
        <authorList>
            <person name="Yoshida Y."/>
            <person name="Kikawada T."/>
            <person name="Gusev O."/>
        </authorList>
    </citation>
    <scope>NUCLEOTIDE SEQUENCE</scope>
    <source>
        <strain evidence="2">NIAS01</strain>
        <tissue evidence="2">Whole body or cell culture</tissue>
    </source>
</reference>
<name>A0A9J6BC48_POLVA</name>
<evidence type="ECO:0000313" key="2">
    <source>
        <dbReference type="EMBL" id="KAG5667158.1"/>
    </source>
</evidence>
<accession>A0A9J6BC48</accession>
<dbReference type="Gene3D" id="3.40.50.300">
    <property type="entry name" value="P-loop containing nucleotide triphosphate hydrolases"/>
    <property type="match status" value="1"/>
</dbReference>
<organism evidence="2 3">
    <name type="scientific">Polypedilum vanderplanki</name>
    <name type="common">Sleeping chironomid midge</name>
    <dbReference type="NCBI Taxonomy" id="319348"/>
    <lineage>
        <taxon>Eukaryota</taxon>
        <taxon>Metazoa</taxon>
        <taxon>Ecdysozoa</taxon>
        <taxon>Arthropoda</taxon>
        <taxon>Hexapoda</taxon>
        <taxon>Insecta</taxon>
        <taxon>Pterygota</taxon>
        <taxon>Neoptera</taxon>
        <taxon>Endopterygota</taxon>
        <taxon>Diptera</taxon>
        <taxon>Nematocera</taxon>
        <taxon>Chironomoidea</taxon>
        <taxon>Chironomidae</taxon>
        <taxon>Chironominae</taxon>
        <taxon>Polypedilum</taxon>
        <taxon>Polypedilum</taxon>
    </lineage>
</organism>
<evidence type="ECO:0000313" key="3">
    <source>
        <dbReference type="Proteomes" id="UP001107558"/>
    </source>
</evidence>
<gene>
    <name evidence="2" type="ORF">PVAND_015155</name>
</gene>
<keyword evidence="3" id="KW-1185">Reference proteome</keyword>
<dbReference type="Proteomes" id="UP001107558">
    <property type="component" value="Chromosome 4"/>
</dbReference>
<dbReference type="Pfam" id="PF00685">
    <property type="entry name" value="Sulfotransfer_1"/>
    <property type="match status" value="1"/>
</dbReference>
<dbReference type="GO" id="GO:0008146">
    <property type="term" value="F:sulfotransferase activity"/>
    <property type="evidence" value="ECO:0007669"/>
    <property type="project" value="InterPro"/>
</dbReference>
<sequence length="66" mass="7970">MQKNKMTNMQHYHELFNQLSNDNKPTDKFIRKGIVGDHKNAMSEETIKRFDEWWAQRTTLKPGYNK</sequence>
<dbReference type="InterPro" id="IPR027417">
    <property type="entry name" value="P-loop_NTPase"/>
</dbReference>
<dbReference type="OrthoDB" id="205623at2759"/>
<comment type="caution">
    <text evidence="2">The sequence shown here is derived from an EMBL/GenBank/DDBJ whole genome shotgun (WGS) entry which is preliminary data.</text>
</comment>
<dbReference type="SUPFAM" id="SSF52540">
    <property type="entry name" value="P-loop containing nucleoside triphosphate hydrolases"/>
    <property type="match status" value="1"/>
</dbReference>
<evidence type="ECO:0000259" key="1">
    <source>
        <dbReference type="Pfam" id="PF00685"/>
    </source>
</evidence>
<proteinExistence type="predicted"/>